<gene>
    <name evidence="3" type="ORF">H9817_08595</name>
</gene>
<sequence>MDYRYNYEYDYPIRHSGENVLEAIAAIYLIILAMVVIFALVGYIFHSIGLYTIGKRMGREYPWLAFIPYAREYFRGELAGEITLKDKKIKNPGIWNLVIPIISSVLMGIFVVLIMLVAGLGAAAQAVSGSGLGVAAILGILMYTVLLVAAVALSAAQMALTVLIDKQILERFTKGNMPTVHAVLSVAVPLYEAFCFFVMRNRDFNPGMEPKLTPPPAPIPPVNPGSPVPPVNPAAPISSGNPETMYGADMSVPPVKPAEPEQPDSVIKPAEQEAAEAVSQPAGPEAAEPVIQPEKREEHDTPMAWEENEL</sequence>
<dbReference type="Proteomes" id="UP000824017">
    <property type="component" value="Unassembled WGS sequence"/>
</dbReference>
<evidence type="ECO:0000313" key="4">
    <source>
        <dbReference type="Proteomes" id="UP000824017"/>
    </source>
</evidence>
<proteinExistence type="predicted"/>
<reference evidence="3" key="1">
    <citation type="journal article" date="2021" name="PeerJ">
        <title>Extensive microbial diversity within the chicken gut microbiome revealed by metagenomics and culture.</title>
        <authorList>
            <person name="Gilroy R."/>
            <person name="Ravi A."/>
            <person name="Getino M."/>
            <person name="Pursley I."/>
            <person name="Horton D.L."/>
            <person name="Alikhan N.F."/>
            <person name="Baker D."/>
            <person name="Gharbi K."/>
            <person name="Hall N."/>
            <person name="Watson M."/>
            <person name="Adriaenssens E.M."/>
            <person name="Foster-Nyarko E."/>
            <person name="Jarju S."/>
            <person name="Secka A."/>
            <person name="Antonio M."/>
            <person name="Oren A."/>
            <person name="Chaudhuri R.R."/>
            <person name="La Ragione R."/>
            <person name="Hildebrand F."/>
            <person name="Pallen M.J."/>
        </authorList>
    </citation>
    <scope>NUCLEOTIDE SEQUENCE</scope>
    <source>
        <strain evidence="3">ChiGjej1B1-13045</strain>
    </source>
</reference>
<dbReference type="EMBL" id="DXCD01000224">
    <property type="protein sequence ID" value="HIZ13965.1"/>
    <property type="molecule type" value="Genomic_DNA"/>
</dbReference>
<comment type="caution">
    <text evidence="3">The sequence shown here is derived from an EMBL/GenBank/DDBJ whole genome shotgun (WGS) entry which is preliminary data.</text>
</comment>
<accession>A0A9D2IKR0</accession>
<keyword evidence="2" id="KW-0472">Membrane</keyword>
<feature type="transmembrane region" description="Helical" evidence="2">
    <location>
        <begin position="94"/>
        <end position="120"/>
    </location>
</feature>
<evidence type="ECO:0000256" key="1">
    <source>
        <dbReference type="SAM" id="MobiDB-lite"/>
    </source>
</evidence>
<evidence type="ECO:0000313" key="3">
    <source>
        <dbReference type="EMBL" id="HIZ13965.1"/>
    </source>
</evidence>
<feature type="transmembrane region" description="Helical" evidence="2">
    <location>
        <begin position="20"/>
        <end position="45"/>
    </location>
</feature>
<organism evidence="3 4">
    <name type="scientific">Candidatus Mediterraneibacter stercorigallinarum</name>
    <dbReference type="NCBI Taxonomy" id="2838686"/>
    <lineage>
        <taxon>Bacteria</taxon>
        <taxon>Bacillati</taxon>
        <taxon>Bacillota</taxon>
        <taxon>Clostridia</taxon>
        <taxon>Lachnospirales</taxon>
        <taxon>Lachnospiraceae</taxon>
        <taxon>Mediterraneibacter</taxon>
    </lineage>
</organism>
<feature type="compositionally biased region" description="Pro residues" evidence="1">
    <location>
        <begin position="212"/>
        <end position="233"/>
    </location>
</feature>
<feature type="transmembrane region" description="Helical" evidence="2">
    <location>
        <begin position="132"/>
        <end position="156"/>
    </location>
</feature>
<feature type="transmembrane region" description="Helical" evidence="2">
    <location>
        <begin position="177"/>
        <end position="199"/>
    </location>
</feature>
<evidence type="ECO:0000256" key="2">
    <source>
        <dbReference type="SAM" id="Phobius"/>
    </source>
</evidence>
<keyword evidence="2" id="KW-1133">Transmembrane helix</keyword>
<feature type="region of interest" description="Disordered" evidence="1">
    <location>
        <begin position="209"/>
        <end position="310"/>
    </location>
</feature>
<reference evidence="3" key="2">
    <citation type="submission" date="2021-04" db="EMBL/GenBank/DDBJ databases">
        <authorList>
            <person name="Gilroy R."/>
        </authorList>
    </citation>
    <scope>NUCLEOTIDE SEQUENCE</scope>
    <source>
        <strain evidence="3">ChiGjej1B1-13045</strain>
    </source>
</reference>
<name>A0A9D2IKR0_9FIRM</name>
<protein>
    <submittedName>
        <fullName evidence="3">RNA-binding protein</fullName>
    </submittedName>
</protein>
<dbReference type="AlphaFoldDB" id="A0A9D2IKR0"/>
<keyword evidence="2" id="KW-0812">Transmembrane</keyword>